<comment type="caution">
    <text evidence="1">The sequence shown here is derived from an EMBL/GenBank/DDBJ whole genome shotgun (WGS) entry which is preliminary data.</text>
</comment>
<protein>
    <submittedName>
        <fullName evidence="1">DNA alkylation repair protein</fullName>
    </submittedName>
</protein>
<accession>A0A2T8HX25</accession>
<keyword evidence="2" id="KW-1185">Reference proteome</keyword>
<dbReference type="PANTHER" id="PTHR34070:SF1">
    <property type="entry name" value="DNA ALKYLATION REPAIR PROTEIN"/>
    <property type="match status" value="1"/>
</dbReference>
<dbReference type="EMBL" id="QDKM01000002">
    <property type="protein sequence ID" value="PVH29973.1"/>
    <property type="molecule type" value="Genomic_DNA"/>
</dbReference>
<sequence>MARYHKIDRSYLGLGNPQVDDLVRDWRAACSVEGRVALAAGLWESNIHEAMIAASKLLTQARIRPDDTPAWELIASWVDGFEGWAVADHACSAGGRRLVADPARLDTVEGWTSHPNMWARRAALVMTLPWARLNHPKPHETEARLRILGWAEGYAEDHDWFIQKSIGWWLRELSKHAPELTRDWIAEHGARLKPFAAREALRKIGG</sequence>
<organism evidence="1 2">
    <name type="scientific">Pararhodobacter oceanensis</name>
    <dbReference type="NCBI Taxonomy" id="2172121"/>
    <lineage>
        <taxon>Bacteria</taxon>
        <taxon>Pseudomonadati</taxon>
        <taxon>Pseudomonadota</taxon>
        <taxon>Alphaproteobacteria</taxon>
        <taxon>Rhodobacterales</taxon>
        <taxon>Paracoccaceae</taxon>
        <taxon>Pararhodobacter</taxon>
    </lineage>
</organism>
<dbReference type="Proteomes" id="UP000245911">
    <property type="component" value="Unassembled WGS sequence"/>
</dbReference>
<dbReference type="SUPFAM" id="SSF48371">
    <property type="entry name" value="ARM repeat"/>
    <property type="match status" value="1"/>
</dbReference>
<proteinExistence type="predicted"/>
<reference evidence="1 2" key="1">
    <citation type="submission" date="2018-04" db="EMBL/GenBank/DDBJ databases">
        <title>Pararhodobacter oceanense sp. nov., isolated from marine intertidal sediment.</title>
        <authorList>
            <person name="Wang X.-L."/>
            <person name="Du Z.-J."/>
        </authorList>
    </citation>
    <scope>NUCLEOTIDE SEQUENCE [LARGE SCALE GENOMIC DNA]</scope>
    <source>
        <strain evidence="1 2">AM505</strain>
    </source>
</reference>
<dbReference type="Pfam" id="PF08713">
    <property type="entry name" value="DNA_alkylation"/>
    <property type="match status" value="1"/>
</dbReference>
<gene>
    <name evidence="1" type="ORF">DDE20_05750</name>
</gene>
<dbReference type="Gene3D" id="1.25.10.90">
    <property type="match status" value="1"/>
</dbReference>
<evidence type="ECO:0000313" key="2">
    <source>
        <dbReference type="Proteomes" id="UP000245911"/>
    </source>
</evidence>
<evidence type="ECO:0000313" key="1">
    <source>
        <dbReference type="EMBL" id="PVH29973.1"/>
    </source>
</evidence>
<name>A0A2T8HX25_9RHOB</name>
<dbReference type="OrthoDB" id="9775346at2"/>
<dbReference type="InterPro" id="IPR016024">
    <property type="entry name" value="ARM-type_fold"/>
</dbReference>
<dbReference type="PANTHER" id="PTHR34070">
    <property type="entry name" value="ARMADILLO-TYPE FOLD"/>
    <property type="match status" value="1"/>
</dbReference>
<dbReference type="InterPro" id="IPR014825">
    <property type="entry name" value="DNA_alkylation"/>
</dbReference>
<dbReference type="CDD" id="cd06561">
    <property type="entry name" value="AlkD_like"/>
    <property type="match status" value="1"/>
</dbReference>
<dbReference type="AlphaFoldDB" id="A0A2T8HX25"/>